<gene>
    <name evidence="2" type="ORF">CKO25_13675</name>
</gene>
<evidence type="ECO:0000313" key="2">
    <source>
        <dbReference type="EMBL" id="MBK1645678.1"/>
    </source>
</evidence>
<keyword evidence="1" id="KW-0812">Transmembrane</keyword>
<evidence type="ECO:0008006" key="4">
    <source>
        <dbReference type="Google" id="ProtNLM"/>
    </source>
</evidence>
<sequence>MDRPEHSEQIVDTPHLPKTVTEVVKLYDPRTWREKGLWWTTGLFAATYLVIVIVLGIYWSRSPGTFDVRERAFAIADSEQATLATGSYTTAAAIGIAETLLGKPGGYLSNDIAPPGVYLDNIPNWEFGALTELRDLARALRNEFSRSQTQSVEDKDLQIADPQFSYDSESWILPSSESEYRRGVEALYRYFNRLNDDRSQDGQFFARADNLRSYLAVAEKRLGSLAQRLSYAVGQAPLDTSLAGDPSAEQARPAQQEAHTKTPWMEIDDVFFEARGYTWALLHTLQALTIDFERVLIDKNALVSLKQIIRELENTQNPIWSPLILNGTGFGPMGNHSLVMASYISRANAAIIDLRNLLEKG</sequence>
<keyword evidence="3" id="KW-1185">Reference proteome</keyword>
<protein>
    <recommendedName>
        <fullName evidence="4">DUF2333 family protein</fullName>
    </recommendedName>
</protein>
<name>A0A9X1B9U5_9GAMM</name>
<organism evidence="2 3">
    <name type="scientific">Thiocapsa imhoffii</name>
    <dbReference type="NCBI Taxonomy" id="382777"/>
    <lineage>
        <taxon>Bacteria</taxon>
        <taxon>Pseudomonadati</taxon>
        <taxon>Pseudomonadota</taxon>
        <taxon>Gammaproteobacteria</taxon>
        <taxon>Chromatiales</taxon>
        <taxon>Chromatiaceae</taxon>
        <taxon>Thiocapsa</taxon>
    </lineage>
</organism>
<reference evidence="2 3" key="1">
    <citation type="journal article" date="2020" name="Microorganisms">
        <title>Osmotic Adaptation and Compatible Solute Biosynthesis of Phototrophic Bacteria as Revealed from Genome Analyses.</title>
        <authorList>
            <person name="Imhoff J.F."/>
            <person name="Rahn T."/>
            <person name="Kunzel S."/>
            <person name="Keller A."/>
            <person name="Neulinger S.C."/>
        </authorList>
    </citation>
    <scope>NUCLEOTIDE SEQUENCE [LARGE SCALE GENOMIC DNA]</scope>
    <source>
        <strain evidence="2 3">DSM 21303</strain>
    </source>
</reference>
<comment type="caution">
    <text evidence="2">The sequence shown here is derived from an EMBL/GenBank/DDBJ whole genome shotgun (WGS) entry which is preliminary data.</text>
</comment>
<accession>A0A9X1B9U5</accession>
<keyword evidence="1" id="KW-0472">Membrane</keyword>
<dbReference type="InterPro" id="IPR016936">
    <property type="entry name" value="UCP029693"/>
</dbReference>
<dbReference type="PIRSF" id="PIRSF029693">
    <property type="entry name" value="UCP029693"/>
    <property type="match status" value="1"/>
</dbReference>
<dbReference type="Pfam" id="PF10095">
    <property type="entry name" value="DUF2333"/>
    <property type="match status" value="1"/>
</dbReference>
<dbReference type="Proteomes" id="UP001138802">
    <property type="component" value="Unassembled WGS sequence"/>
</dbReference>
<feature type="transmembrane region" description="Helical" evidence="1">
    <location>
        <begin position="37"/>
        <end position="59"/>
    </location>
</feature>
<evidence type="ECO:0000256" key="1">
    <source>
        <dbReference type="SAM" id="Phobius"/>
    </source>
</evidence>
<proteinExistence type="predicted"/>
<keyword evidence="1" id="KW-1133">Transmembrane helix</keyword>
<dbReference type="AlphaFoldDB" id="A0A9X1B9U5"/>
<evidence type="ECO:0000313" key="3">
    <source>
        <dbReference type="Proteomes" id="UP001138802"/>
    </source>
</evidence>
<dbReference type="EMBL" id="NRSD01000014">
    <property type="protein sequence ID" value="MBK1645678.1"/>
    <property type="molecule type" value="Genomic_DNA"/>
</dbReference>